<proteinExistence type="predicted"/>
<keyword evidence="1" id="KW-0732">Signal</keyword>
<organism evidence="2 3">
    <name type="scientific">Oxalicibacterium solurbis</name>
    <dbReference type="NCBI Taxonomy" id="69280"/>
    <lineage>
        <taxon>Bacteria</taxon>
        <taxon>Pseudomonadati</taxon>
        <taxon>Pseudomonadota</taxon>
        <taxon>Betaproteobacteria</taxon>
        <taxon>Burkholderiales</taxon>
        <taxon>Oxalobacteraceae</taxon>
        <taxon>Oxalicibacterium</taxon>
    </lineage>
</organism>
<reference evidence="2" key="1">
    <citation type="journal article" date="2014" name="Int. J. Syst. Evol. Microbiol.">
        <title>Complete genome sequence of Corynebacterium casei LMG S-19264T (=DSM 44701T), isolated from a smear-ripened cheese.</title>
        <authorList>
            <consortium name="US DOE Joint Genome Institute (JGI-PGF)"/>
            <person name="Walter F."/>
            <person name="Albersmeier A."/>
            <person name="Kalinowski J."/>
            <person name="Ruckert C."/>
        </authorList>
    </citation>
    <scope>NUCLEOTIDE SEQUENCE</scope>
    <source>
        <strain evidence="2">CCM 7664</strain>
    </source>
</reference>
<name>A0A8J3F7N6_9BURK</name>
<protein>
    <recommendedName>
        <fullName evidence="4">DNA breaking-rejoining protein</fullName>
    </recommendedName>
</protein>
<reference evidence="2" key="2">
    <citation type="submission" date="2020-09" db="EMBL/GenBank/DDBJ databases">
        <authorList>
            <person name="Sun Q."/>
            <person name="Sedlacek I."/>
        </authorList>
    </citation>
    <scope>NUCLEOTIDE SEQUENCE</scope>
    <source>
        <strain evidence="2">CCM 7664</strain>
    </source>
</reference>
<keyword evidence="3" id="KW-1185">Reference proteome</keyword>
<evidence type="ECO:0000256" key="1">
    <source>
        <dbReference type="SAM" id="SignalP"/>
    </source>
</evidence>
<feature type="chain" id="PRO_5035272513" description="DNA breaking-rejoining protein" evidence="1">
    <location>
        <begin position="27"/>
        <end position="141"/>
    </location>
</feature>
<dbReference type="Gene3D" id="2.60.120.380">
    <property type="match status" value="1"/>
</dbReference>
<sequence length="141" mass="15268">MSTNMRDAMRRLLALCLLAVPLAAPAQESIPAAEVALSHDAPVQLLGKLKGTQRDAQDYIVHLEAGDTLDVALKASAASSTAFNVLSPGSETALYVGMIEGEMHWMHEVEQAGNYTVRVYLIRAAARQGTSSRYTLTLIRR</sequence>
<evidence type="ECO:0000313" key="2">
    <source>
        <dbReference type="EMBL" id="GGI55591.1"/>
    </source>
</evidence>
<dbReference type="Proteomes" id="UP000627205">
    <property type="component" value="Unassembled WGS sequence"/>
</dbReference>
<dbReference type="EMBL" id="BMDP01000004">
    <property type="protein sequence ID" value="GGI55591.1"/>
    <property type="molecule type" value="Genomic_DNA"/>
</dbReference>
<feature type="signal peptide" evidence="1">
    <location>
        <begin position="1"/>
        <end position="26"/>
    </location>
</feature>
<comment type="caution">
    <text evidence="2">The sequence shown here is derived from an EMBL/GenBank/DDBJ whole genome shotgun (WGS) entry which is preliminary data.</text>
</comment>
<accession>A0A8J3F7N6</accession>
<dbReference type="AlphaFoldDB" id="A0A8J3F7N6"/>
<evidence type="ECO:0000313" key="3">
    <source>
        <dbReference type="Proteomes" id="UP000627205"/>
    </source>
</evidence>
<dbReference type="RefSeq" id="WP_188422700.1">
    <property type="nucleotide sequence ID" value="NZ_BMDP01000004.1"/>
</dbReference>
<gene>
    <name evidence="2" type="ORF">GCM10011430_27650</name>
</gene>
<evidence type="ECO:0008006" key="4">
    <source>
        <dbReference type="Google" id="ProtNLM"/>
    </source>
</evidence>